<keyword evidence="4" id="KW-1185">Reference proteome</keyword>
<dbReference type="SMART" id="SM01130">
    <property type="entry name" value="DHDPS"/>
    <property type="match status" value="1"/>
</dbReference>
<dbReference type="EMBL" id="JALKCH010000003">
    <property type="protein sequence ID" value="MCK0196216.1"/>
    <property type="molecule type" value="Genomic_DNA"/>
</dbReference>
<dbReference type="InterPro" id="IPR002220">
    <property type="entry name" value="DapA-like"/>
</dbReference>
<dbReference type="PRINTS" id="PR00146">
    <property type="entry name" value="DHPICSNTHASE"/>
</dbReference>
<keyword evidence="1 2" id="KW-0456">Lyase</keyword>
<dbReference type="Gene3D" id="3.20.20.70">
    <property type="entry name" value="Aldolase class I"/>
    <property type="match status" value="1"/>
</dbReference>
<dbReference type="Pfam" id="PF00701">
    <property type="entry name" value="DHDPS"/>
    <property type="match status" value="1"/>
</dbReference>
<dbReference type="SUPFAM" id="SSF51569">
    <property type="entry name" value="Aldolase"/>
    <property type="match status" value="1"/>
</dbReference>
<organism evidence="3 4">
    <name type="scientific">Ancylobacter crimeensis</name>
    <dbReference type="NCBI Taxonomy" id="2579147"/>
    <lineage>
        <taxon>Bacteria</taxon>
        <taxon>Pseudomonadati</taxon>
        <taxon>Pseudomonadota</taxon>
        <taxon>Alphaproteobacteria</taxon>
        <taxon>Hyphomicrobiales</taxon>
        <taxon>Xanthobacteraceae</taxon>
        <taxon>Ancylobacter</taxon>
    </lineage>
</organism>
<dbReference type="PANTHER" id="PTHR12128">
    <property type="entry name" value="DIHYDRODIPICOLINATE SYNTHASE"/>
    <property type="match status" value="1"/>
</dbReference>
<name>A0ABT0D8C8_9HYPH</name>
<dbReference type="PIRSF" id="PIRSF001365">
    <property type="entry name" value="DHDPS"/>
    <property type="match status" value="1"/>
</dbReference>
<dbReference type="InterPro" id="IPR013785">
    <property type="entry name" value="Aldolase_TIM"/>
</dbReference>
<evidence type="ECO:0000313" key="3">
    <source>
        <dbReference type="EMBL" id="MCK0196216.1"/>
    </source>
</evidence>
<protein>
    <submittedName>
        <fullName evidence="3">Dihydrodipicolinate synthase family protein</fullName>
    </submittedName>
</protein>
<accession>A0ABT0D8C8</accession>
<sequence>MTATRWTGVFPAVTTKLKQDESLDLAATQASIDRLIQNGVSGVIVLPMLGENASLTAAEREQVILAAKEAVAGRVPLLSGLAHVAMQDALGSARHYEKLGAQGLMAFPSIAYKTDPRETAQWYRTLGTECGLPIMIYNNPIAYGVDVTPAILNELADVKNIVCVKEETGDIRRVTDIYNACGDRFSVFCGVDDLLLESVALGVTGWVSGMTNAFVSECVELYTLCQAGKFAEARALYRILTPAFHLDTDVKLVQYIKLAEQVVYGAPEWTRSPRLPLVGEERARVLGVLEATVAALKARPAARSAA</sequence>
<evidence type="ECO:0000313" key="4">
    <source>
        <dbReference type="Proteomes" id="UP001203284"/>
    </source>
</evidence>
<comment type="caution">
    <text evidence="3">The sequence shown here is derived from an EMBL/GenBank/DDBJ whole genome shotgun (WGS) entry which is preliminary data.</text>
</comment>
<dbReference type="RefSeq" id="WP_247027107.1">
    <property type="nucleotide sequence ID" value="NZ_JALKCH010000003.1"/>
</dbReference>
<comment type="similarity">
    <text evidence="2">Belongs to the DapA family.</text>
</comment>
<gene>
    <name evidence="3" type="ORF">MWN34_04750</name>
</gene>
<reference evidence="3 4" key="1">
    <citation type="submission" date="2022-04" db="EMBL/GenBank/DDBJ databases">
        <authorList>
            <person name="Grouzdev D.S."/>
            <person name="Pantiukh K.S."/>
            <person name="Krutkina M.S."/>
        </authorList>
    </citation>
    <scope>NUCLEOTIDE SEQUENCE [LARGE SCALE GENOMIC DNA]</scope>
    <source>
        <strain evidence="3 4">6x-1</strain>
    </source>
</reference>
<dbReference type="PANTHER" id="PTHR12128:SF72">
    <property type="entry name" value="DIHYDRODIPICOLINATE SYNTHASE"/>
    <property type="match status" value="1"/>
</dbReference>
<proteinExistence type="inferred from homology"/>
<dbReference type="Proteomes" id="UP001203284">
    <property type="component" value="Unassembled WGS sequence"/>
</dbReference>
<evidence type="ECO:0000256" key="1">
    <source>
        <dbReference type="ARBA" id="ARBA00023239"/>
    </source>
</evidence>
<dbReference type="CDD" id="cd00408">
    <property type="entry name" value="DHDPS-like"/>
    <property type="match status" value="1"/>
</dbReference>
<evidence type="ECO:0000256" key="2">
    <source>
        <dbReference type="PIRNR" id="PIRNR001365"/>
    </source>
</evidence>